<comment type="caution">
    <text evidence="2">The sequence shown here is derived from an EMBL/GenBank/DDBJ whole genome shotgun (WGS) entry which is preliminary data.</text>
</comment>
<keyword evidence="3" id="KW-1185">Reference proteome</keyword>
<dbReference type="Pfam" id="PF20266">
    <property type="entry name" value="Mab-21_C"/>
    <property type="match status" value="1"/>
</dbReference>
<dbReference type="OrthoDB" id="6117606at2759"/>
<dbReference type="InterPro" id="IPR024810">
    <property type="entry name" value="MAB21L/cGLR"/>
</dbReference>
<gene>
    <name evidence="2" type="ORF">MGAL_10B022427</name>
</gene>
<reference evidence="2" key="1">
    <citation type="submission" date="2018-11" db="EMBL/GenBank/DDBJ databases">
        <authorList>
            <person name="Alioto T."/>
            <person name="Alioto T."/>
        </authorList>
    </citation>
    <scope>NUCLEOTIDE SEQUENCE</scope>
</reference>
<name>A0A8B6HKY2_MYTGA</name>
<dbReference type="PANTHER" id="PTHR10656:SF69">
    <property type="entry name" value="MAB-21-LIKE HHH_H2TH-LIKE DOMAIN-CONTAINING PROTEIN"/>
    <property type="match status" value="1"/>
</dbReference>
<dbReference type="PANTHER" id="PTHR10656">
    <property type="entry name" value="CELL FATE DETERMINING PROTEIN MAB21-RELATED"/>
    <property type="match status" value="1"/>
</dbReference>
<protein>
    <recommendedName>
        <fullName evidence="1">Mab-21-like HhH/H2TH-like domain-containing protein</fullName>
    </recommendedName>
</protein>
<feature type="domain" description="Mab-21-like HhH/H2TH-like" evidence="1">
    <location>
        <begin position="117"/>
        <end position="186"/>
    </location>
</feature>
<dbReference type="Proteomes" id="UP000596742">
    <property type="component" value="Unassembled WGS sequence"/>
</dbReference>
<dbReference type="EMBL" id="UYJE01010200">
    <property type="protein sequence ID" value="VDI80654.1"/>
    <property type="molecule type" value="Genomic_DNA"/>
</dbReference>
<dbReference type="SMART" id="SM01265">
    <property type="entry name" value="Mab-21"/>
    <property type="match status" value="1"/>
</dbReference>
<accession>A0A8B6HKY2</accession>
<evidence type="ECO:0000313" key="3">
    <source>
        <dbReference type="Proteomes" id="UP000596742"/>
    </source>
</evidence>
<organism evidence="2 3">
    <name type="scientific">Mytilus galloprovincialis</name>
    <name type="common">Mediterranean mussel</name>
    <dbReference type="NCBI Taxonomy" id="29158"/>
    <lineage>
        <taxon>Eukaryota</taxon>
        <taxon>Metazoa</taxon>
        <taxon>Spiralia</taxon>
        <taxon>Lophotrochozoa</taxon>
        <taxon>Mollusca</taxon>
        <taxon>Bivalvia</taxon>
        <taxon>Autobranchia</taxon>
        <taxon>Pteriomorphia</taxon>
        <taxon>Mytilida</taxon>
        <taxon>Mytiloidea</taxon>
        <taxon>Mytilidae</taxon>
        <taxon>Mytilinae</taxon>
        <taxon>Mytilus</taxon>
    </lineage>
</organism>
<proteinExistence type="predicted"/>
<evidence type="ECO:0000259" key="1">
    <source>
        <dbReference type="Pfam" id="PF20266"/>
    </source>
</evidence>
<dbReference type="AlphaFoldDB" id="A0A8B6HKY2"/>
<evidence type="ECO:0000313" key="2">
    <source>
        <dbReference type="EMBL" id="VDI80654.1"/>
    </source>
</evidence>
<dbReference type="InterPro" id="IPR046906">
    <property type="entry name" value="Mab-21_HhH/H2TH-like"/>
</dbReference>
<dbReference type="Gene3D" id="1.10.1410.40">
    <property type="match status" value="1"/>
</dbReference>
<sequence>MAENMENRSLRLYNFLSDKLGSEDTVRTRRTYYITHNYLTKTKTHTPFFCGSSANHSLNKHRNGGVWFVPIGYKLSQNEDIEWRVTFGIAEKLLVYSFTHTQLLVYALLKIVLKDVIEQHLKLKELLCSYFLKTVVFWVSEEIAVTEWTPHNFENCFSECLKRLAYYVQHDILPHYFIKERNVLEQRITLPEWRNLKTTIVELYKNFPECLASSSFMSEFFRSPQYEIVSQNMSHRLSEAYVVGHSKYSANLAKLNEVRFSLLCGQAVLTNKLMPMQVLVNCFELLKRSHDRFIFKCLFSTLCRNIGTRFTYQNVMCGGNKLHYQRLKDMLPFVIMGVRSDGVSGWNVLASYYYCIRKYSVCVTITDYVLSKFQDVQQEKLYYSEDKFTIDNLANQSQDTGLNSIYIANTMEPNDFSRSSF</sequence>